<protein>
    <submittedName>
        <fullName evidence="2">Uncharacterized protein</fullName>
    </submittedName>
</protein>
<evidence type="ECO:0000313" key="2">
    <source>
        <dbReference type="EMBL" id="QRC92632.1"/>
    </source>
</evidence>
<evidence type="ECO:0000256" key="1">
    <source>
        <dbReference type="SAM" id="MobiDB-lite"/>
    </source>
</evidence>
<dbReference type="AlphaFoldDB" id="A0A7U2ETW1"/>
<reference evidence="3" key="1">
    <citation type="journal article" date="2021" name="BMC Genomics">
        <title>Chromosome-level genome assembly and manually-curated proteome of model necrotroph Parastagonospora nodorum Sn15 reveals a genome-wide trove of candidate effector homologs, and redundancy of virulence-related functions within an accessory chromosome.</title>
        <authorList>
            <person name="Bertazzoni S."/>
            <person name="Jones D.A.B."/>
            <person name="Phan H.T."/>
            <person name="Tan K.-C."/>
            <person name="Hane J.K."/>
        </authorList>
    </citation>
    <scope>NUCLEOTIDE SEQUENCE [LARGE SCALE GENOMIC DNA]</scope>
    <source>
        <strain evidence="3">SN15 / ATCC MYA-4574 / FGSC 10173)</strain>
    </source>
</reference>
<feature type="compositionally biased region" description="Polar residues" evidence="1">
    <location>
        <begin position="40"/>
        <end position="60"/>
    </location>
</feature>
<feature type="compositionally biased region" description="Polar residues" evidence="1">
    <location>
        <begin position="227"/>
        <end position="241"/>
    </location>
</feature>
<dbReference type="Proteomes" id="UP000663193">
    <property type="component" value="Chromosome 2"/>
</dbReference>
<dbReference type="OMA" id="QWFDARE"/>
<dbReference type="OrthoDB" id="5363415at2759"/>
<accession>A0A7U2ETW1</accession>
<dbReference type="VEuPathDB" id="FungiDB:JI435_083120"/>
<dbReference type="EMBL" id="CP069024">
    <property type="protein sequence ID" value="QRC92632.1"/>
    <property type="molecule type" value="Genomic_DNA"/>
</dbReference>
<feature type="region of interest" description="Disordered" evidence="1">
    <location>
        <begin position="26"/>
        <end position="92"/>
    </location>
</feature>
<organism evidence="2 3">
    <name type="scientific">Phaeosphaeria nodorum (strain SN15 / ATCC MYA-4574 / FGSC 10173)</name>
    <name type="common">Glume blotch fungus</name>
    <name type="synonym">Parastagonospora nodorum</name>
    <dbReference type="NCBI Taxonomy" id="321614"/>
    <lineage>
        <taxon>Eukaryota</taxon>
        <taxon>Fungi</taxon>
        <taxon>Dikarya</taxon>
        <taxon>Ascomycota</taxon>
        <taxon>Pezizomycotina</taxon>
        <taxon>Dothideomycetes</taxon>
        <taxon>Pleosporomycetidae</taxon>
        <taxon>Pleosporales</taxon>
        <taxon>Pleosporineae</taxon>
        <taxon>Phaeosphaeriaceae</taxon>
        <taxon>Parastagonospora</taxon>
    </lineage>
</organism>
<sequence length="267" mass="29664">MADNIEPNADLAKILATLASLQQPGIASAQDQHQLYPPSQAYQGYQEEIQSYPPQQSLPYHQSADPRLAKRSASQYASTPPPKPQDRSTTPLIDPATITEWKQGLRCVSKIAQQNPEFAATIRKLMKDQEGNVKQWEAGRARLIEDHKLKRESEATNRAALSLPGLLEGTPLLRTPEREQAELSQYDAKVYRACKAMTEAQSSSLKVLGVPFFGTKPHLILHESEEPSANTSNEQKASNPGGQKISKAQLLDLQRKMLNHLMELYGD</sequence>
<keyword evidence="3" id="KW-1185">Reference proteome</keyword>
<gene>
    <name evidence="2" type="ORF">JI435_083120</name>
</gene>
<feature type="region of interest" description="Disordered" evidence="1">
    <location>
        <begin position="225"/>
        <end position="244"/>
    </location>
</feature>
<proteinExistence type="predicted"/>
<evidence type="ECO:0000313" key="3">
    <source>
        <dbReference type="Proteomes" id="UP000663193"/>
    </source>
</evidence>
<dbReference type="Pfam" id="PF10454">
    <property type="entry name" value="DUF2458"/>
    <property type="match status" value="1"/>
</dbReference>
<dbReference type="InterPro" id="IPR018858">
    <property type="entry name" value="DUF2458"/>
</dbReference>
<name>A0A7U2ETW1_PHANO</name>